<evidence type="ECO:0000313" key="2">
    <source>
        <dbReference type="EMBL" id="VEN54779.1"/>
    </source>
</evidence>
<keyword evidence="3" id="KW-1185">Reference proteome</keyword>
<dbReference type="Proteomes" id="UP000410492">
    <property type="component" value="Unassembled WGS sequence"/>
</dbReference>
<dbReference type="AlphaFoldDB" id="A0A653D3M5"/>
<organism evidence="2 3">
    <name type="scientific">Callosobruchus maculatus</name>
    <name type="common">Southern cowpea weevil</name>
    <name type="synonym">Pulse bruchid</name>
    <dbReference type="NCBI Taxonomy" id="64391"/>
    <lineage>
        <taxon>Eukaryota</taxon>
        <taxon>Metazoa</taxon>
        <taxon>Ecdysozoa</taxon>
        <taxon>Arthropoda</taxon>
        <taxon>Hexapoda</taxon>
        <taxon>Insecta</taxon>
        <taxon>Pterygota</taxon>
        <taxon>Neoptera</taxon>
        <taxon>Endopterygota</taxon>
        <taxon>Coleoptera</taxon>
        <taxon>Polyphaga</taxon>
        <taxon>Cucujiformia</taxon>
        <taxon>Chrysomeloidea</taxon>
        <taxon>Chrysomelidae</taxon>
        <taxon>Bruchinae</taxon>
        <taxon>Bruchini</taxon>
        <taxon>Callosobruchus</taxon>
    </lineage>
</organism>
<feature type="non-terminal residue" evidence="2">
    <location>
        <position position="56"/>
    </location>
</feature>
<reference evidence="2 3" key="1">
    <citation type="submission" date="2019-01" db="EMBL/GenBank/DDBJ databases">
        <authorList>
            <person name="Sayadi A."/>
        </authorList>
    </citation>
    <scope>NUCLEOTIDE SEQUENCE [LARGE SCALE GENOMIC DNA]</scope>
</reference>
<accession>A0A653D3M5</accession>
<feature type="chain" id="PRO_5025064563" evidence="1">
    <location>
        <begin position="21"/>
        <end position="56"/>
    </location>
</feature>
<keyword evidence="1" id="KW-0732">Signal</keyword>
<proteinExistence type="predicted"/>
<gene>
    <name evidence="2" type="ORF">CALMAC_LOCUS14170</name>
</gene>
<evidence type="ECO:0000256" key="1">
    <source>
        <dbReference type="SAM" id="SignalP"/>
    </source>
</evidence>
<dbReference type="EMBL" id="CAACVG010010036">
    <property type="protein sequence ID" value="VEN54779.1"/>
    <property type="molecule type" value="Genomic_DNA"/>
</dbReference>
<sequence length="56" mass="5329">MIAQVVLLGSLMAVANVANAGLLLGHHHGIGGGLGGDVGGGVGGAYGHGHVVDLYV</sequence>
<name>A0A653D3M5_CALMS</name>
<evidence type="ECO:0000313" key="3">
    <source>
        <dbReference type="Proteomes" id="UP000410492"/>
    </source>
</evidence>
<feature type="signal peptide" evidence="1">
    <location>
        <begin position="1"/>
        <end position="20"/>
    </location>
</feature>
<protein>
    <submittedName>
        <fullName evidence="2">Uncharacterized protein</fullName>
    </submittedName>
</protein>